<keyword evidence="1" id="KW-0472">Membrane</keyword>
<dbReference type="RefSeq" id="WP_034991690.1">
    <property type="nucleotide sequence ID" value="NZ_JAKMUV010000002.1"/>
</dbReference>
<name>A0A9X3M6D4_9CORY</name>
<keyword evidence="3" id="KW-1185">Reference proteome</keyword>
<evidence type="ECO:0000256" key="1">
    <source>
        <dbReference type="SAM" id="Phobius"/>
    </source>
</evidence>
<organism evidence="2 3">
    <name type="scientific">Corynebacterium macclintockiae</name>
    <dbReference type="NCBI Taxonomy" id="2913501"/>
    <lineage>
        <taxon>Bacteria</taxon>
        <taxon>Bacillati</taxon>
        <taxon>Actinomycetota</taxon>
        <taxon>Actinomycetes</taxon>
        <taxon>Mycobacteriales</taxon>
        <taxon>Corynebacteriaceae</taxon>
        <taxon>Corynebacterium</taxon>
    </lineage>
</organism>
<comment type="caution">
    <text evidence="2">The sequence shown here is derived from an EMBL/GenBank/DDBJ whole genome shotgun (WGS) entry which is preliminary data.</text>
</comment>
<dbReference type="GeneID" id="301812371"/>
<evidence type="ECO:0000313" key="2">
    <source>
        <dbReference type="EMBL" id="MCZ9304388.1"/>
    </source>
</evidence>
<dbReference type="Proteomes" id="UP001146505">
    <property type="component" value="Unassembled WGS sequence"/>
</dbReference>
<feature type="transmembrane region" description="Helical" evidence="1">
    <location>
        <begin position="49"/>
        <end position="67"/>
    </location>
</feature>
<dbReference type="EMBL" id="JAKMUV010000002">
    <property type="protein sequence ID" value="MCZ9304388.1"/>
    <property type="molecule type" value="Genomic_DNA"/>
</dbReference>
<evidence type="ECO:0000313" key="3">
    <source>
        <dbReference type="Proteomes" id="UP001146505"/>
    </source>
</evidence>
<keyword evidence="1" id="KW-0812">Transmembrane</keyword>
<gene>
    <name evidence="2" type="ORF">L8U58_02360</name>
</gene>
<keyword evidence="1" id="KW-1133">Transmembrane helix</keyword>
<proteinExistence type="predicted"/>
<protein>
    <submittedName>
        <fullName evidence="2">DUF308 domain-containing protein</fullName>
    </submittedName>
</protein>
<dbReference type="AlphaFoldDB" id="A0A9X3M6D4"/>
<accession>A0A9X3M6D4</accession>
<sequence>MAREDYTDLDKSHAQKIERQKIQPRAVGGLSLAALLVGILAIPAAIFPLVGVVVAAVAIVVGIIAVIRANRRGTQRSYAIIGLVLAVISMAMAIFFTQAAMKSIEGCETLRGTEFSDCVKNNQNK</sequence>
<feature type="transmembrane region" description="Helical" evidence="1">
    <location>
        <begin position="26"/>
        <end position="43"/>
    </location>
</feature>
<reference evidence="2" key="1">
    <citation type="submission" date="2022-02" db="EMBL/GenBank/DDBJ databases">
        <title>Corynebacterium sp. from urogenital microbiome.</title>
        <authorList>
            <person name="Cappelli E.A."/>
            <person name="Ribeiro T.G."/>
            <person name="Peixe L."/>
        </authorList>
    </citation>
    <scope>NUCLEOTIDE SEQUENCE</scope>
    <source>
        <strain evidence="2">C9Ua_112</strain>
    </source>
</reference>
<feature type="transmembrane region" description="Helical" evidence="1">
    <location>
        <begin position="79"/>
        <end position="101"/>
    </location>
</feature>